<dbReference type="Pfam" id="PF02518">
    <property type="entry name" value="HATPase_c"/>
    <property type="match status" value="1"/>
</dbReference>
<dbReference type="InterPro" id="IPR036890">
    <property type="entry name" value="HATPase_C_sf"/>
</dbReference>
<evidence type="ECO:0000313" key="17">
    <source>
        <dbReference type="EMBL" id="MFC4335538.1"/>
    </source>
</evidence>
<dbReference type="CDD" id="cd00075">
    <property type="entry name" value="HATPase"/>
    <property type="match status" value="1"/>
</dbReference>
<keyword evidence="8" id="KW-0547">Nucleotide-binding</keyword>
<evidence type="ECO:0000256" key="6">
    <source>
        <dbReference type="ARBA" id="ARBA00022679"/>
    </source>
</evidence>
<evidence type="ECO:0000256" key="4">
    <source>
        <dbReference type="ARBA" id="ARBA00012438"/>
    </source>
</evidence>
<dbReference type="PANTHER" id="PTHR45569">
    <property type="entry name" value="SENSOR PROTEIN KDPD"/>
    <property type="match status" value="1"/>
</dbReference>
<dbReference type="PANTHER" id="PTHR45569:SF1">
    <property type="entry name" value="SENSOR PROTEIN KDPD"/>
    <property type="match status" value="1"/>
</dbReference>
<protein>
    <recommendedName>
        <fullName evidence="4">histidine kinase</fullName>
        <ecNumber evidence="4">2.7.13.3</ecNumber>
    </recommendedName>
</protein>
<dbReference type="Pfam" id="PF13493">
    <property type="entry name" value="DUF4118"/>
    <property type="match status" value="1"/>
</dbReference>
<dbReference type="EMBL" id="JBHSDK010000013">
    <property type="protein sequence ID" value="MFC4335538.1"/>
    <property type="molecule type" value="Genomic_DNA"/>
</dbReference>
<keyword evidence="6" id="KW-0808">Transferase</keyword>
<dbReference type="PROSITE" id="PS50109">
    <property type="entry name" value="HIS_KIN"/>
    <property type="match status" value="1"/>
</dbReference>
<dbReference type="InterPro" id="IPR003594">
    <property type="entry name" value="HATPase_dom"/>
</dbReference>
<dbReference type="Gene3D" id="3.40.50.300">
    <property type="entry name" value="P-loop containing nucleotide triphosphate hydrolases"/>
    <property type="match status" value="1"/>
</dbReference>
<evidence type="ECO:0000256" key="5">
    <source>
        <dbReference type="ARBA" id="ARBA00022553"/>
    </source>
</evidence>
<evidence type="ECO:0000256" key="8">
    <source>
        <dbReference type="ARBA" id="ARBA00022741"/>
    </source>
</evidence>
<dbReference type="Gene3D" id="3.40.50.620">
    <property type="entry name" value="HUPs"/>
    <property type="match status" value="1"/>
</dbReference>
<comment type="caution">
    <text evidence="17">The sequence shown here is derived from an EMBL/GenBank/DDBJ whole genome shotgun (WGS) entry which is preliminary data.</text>
</comment>
<dbReference type="RefSeq" id="WP_380620483.1">
    <property type="nucleotide sequence ID" value="NZ_JBHSDK010000013.1"/>
</dbReference>
<comment type="subcellular location">
    <subcellularLocation>
        <location evidence="3">Cell membrane</location>
    </subcellularLocation>
    <subcellularLocation>
        <location evidence="2">Membrane</location>
        <topology evidence="2">Multi-pass membrane protein</topology>
    </subcellularLocation>
</comment>
<evidence type="ECO:0000256" key="9">
    <source>
        <dbReference type="ARBA" id="ARBA00022777"/>
    </source>
</evidence>
<dbReference type="Gene3D" id="1.10.287.130">
    <property type="match status" value="1"/>
</dbReference>
<dbReference type="SUPFAM" id="SSF55874">
    <property type="entry name" value="ATPase domain of HSP90 chaperone/DNA topoisomerase II/histidine kinase"/>
    <property type="match status" value="1"/>
</dbReference>
<feature type="transmembrane region" description="Helical" evidence="15">
    <location>
        <begin position="377"/>
        <end position="397"/>
    </location>
</feature>
<dbReference type="InterPro" id="IPR014729">
    <property type="entry name" value="Rossmann-like_a/b/a_fold"/>
</dbReference>
<dbReference type="InterPro" id="IPR038318">
    <property type="entry name" value="KdpD_sf"/>
</dbReference>
<dbReference type="SUPFAM" id="SSF52402">
    <property type="entry name" value="Adenine nucleotide alpha hydrolases-like"/>
    <property type="match status" value="1"/>
</dbReference>
<keyword evidence="11 15" id="KW-1133">Transmembrane helix</keyword>
<evidence type="ECO:0000256" key="13">
    <source>
        <dbReference type="ARBA" id="ARBA00023136"/>
    </source>
</evidence>
<dbReference type="SMART" id="SM00387">
    <property type="entry name" value="HATPase_c"/>
    <property type="match status" value="1"/>
</dbReference>
<evidence type="ECO:0000256" key="11">
    <source>
        <dbReference type="ARBA" id="ARBA00022989"/>
    </source>
</evidence>
<keyword evidence="12" id="KW-0902">Two-component regulatory system</keyword>
<dbReference type="Pfam" id="PF02702">
    <property type="entry name" value="KdpD"/>
    <property type="match status" value="1"/>
</dbReference>
<feature type="transmembrane region" description="Helical" evidence="15">
    <location>
        <begin position="456"/>
        <end position="475"/>
    </location>
</feature>
<dbReference type="InterPro" id="IPR025201">
    <property type="entry name" value="KdpD_TM"/>
</dbReference>
<evidence type="ECO:0000259" key="16">
    <source>
        <dbReference type="PROSITE" id="PS50109"/>
    </source>
</evidence>
<evidence type="ECO:0000256" key="12">
    <source>
        <dbReference type="ARBA" id="ARBA00023012"/>
    </source>
</evidence>
<dbReference type="Pfam" id="PF00512">
    <property type="entry name" value="HisKA"/>
    <property type="match status" value="1"/>
</dbReference>
<dbReference type="InterPro" id="IPR006016">
    <property type="entry name" value="UspA"/>
</dbReference>
<feature type="compositionally biased region" description="Basic and acidic residues" evidence="14">
    <location>
        <begin position="529"/>
        <end position="543"/>
    </location>
</feature>
<feature type="region of interest" description="Disordered" evidence="14">
    <location>
        <begin position="529"/>
        <end position="550"/>
    </location>
</feature>
<keyword evidence="18" id="KW-1185">Reference proteome</keyword>
<keyword evidence="7 15" id="KW-0812">Transmembrane</keyword>
<name>A0ABV8TYL7_9ACTN</name>
<evidence type="ECO:0000256" key="1">
    <source>
        <dbReference type="ARBA" id="ARBA00000085"/>
    </source>
</evidence>
<evidence type="ECO:0000256" key="15">
    <source>
        <dbReference type="SAM" id="Phobius"/>
    </source>
</evidence>
<dbReference type="InterPro" id="IPR004358">
    <property type="entry name" value="Sig_transdc_His_kin-like_C"/>
</dbReference>
<organism evidence="17 18">
    <name type="scientific">Salininema proteolyticum</name>
    <dbReference type="NCBI Taxonomy" id="1607685"/>
    <lineage>
        <taxon>Bacteria</taxon>
        <taxon>Bacillati</taxon>
        <taxon>Actinomycetota</taxon>
        <taxon>Actinomycetes</taxon>
        <taxon>Glycomycetales</taxon>
        <taxon>Glycomycetaceae</taxon>
        <taxon>Salininema</taxon>
    </lineage>
</organism>
<dbReference type="InterPro" id="IPR036097">
    <property type="entry name" value="HisK_dim/P_sf"/>
</dbReference>
<evidence type="ECO:0000256" key="7">
    <source>
        <dbReference type="ARBA" id="ARBA00022692"/>
    </source>
</evidence>
<dbReference type="InterPro" id="IPR005467">
    <property type="entry name" value="His_kinase_dom"/>
</dbReference>
<dbReference type="InterPro" id="IPR027417">
    <property type="entry name" value="P-loop_NTPase"/>
</dbReference>
<comment type="catalytic activity">
    <reaction evidence="1">
        <text>ATP + protein L-histidine = ADP + protein N-phospho-L-histidine.</text>
        <dbReference type="EC" id="2.7.13.3"/>
    </reaction>
</comment>
<feature type="domain" description="Histidine kinase" evidence="16">
    <location>
        <begin position="626"/>
        <end position="837"/>
    </location>
</feature>
<sequence>MARGEFRIYLGAAPGVGKTYAALAEAARRRERGADVVVGFVETHGRGETARMVGDLPVLPRKPVSYRGGDFEEFDLEGALRRRPEVLLVDELAHSNVPGSAHEKRWQDIDVLLDEGIDVVSTVNIQHLDSLNDVVAAITGVQQRETVPDEVVRRADQIELADITPEALRKRMQHGNVYPPEKIDAALSNYFRVGNLTALREIALLWLADKVESQLERYRSEKEITATWESKERVVVALSGGSEGETLIRRAARIAARNGADLKAVYVAAGDGLSTAKVARDLARQRGLVENYGGSFHQVVGESTPEALLDFARGVNATQLVLGASRRGHFAQLFSRGIGNAVTAMSGSIDVHLVTHENVRRVKAPSRRGVPGQRRRLAGLGLALVGIPLLIMALVPLRETIPLTNVMLIVLSAVMAVTLAGGMWPALLGALTGFAWLNFFFTDPLNTFFMTSRDQVLTLVVFVLLALGGATVVNISARRARAAARAGAEAQTLAALATNVLRSDGRLPAVLSLLQETFGLDSVSLLERRGPSSGPRERHEERTWQVVGSAGPACATPGEADNDILIDGDLTLAVRGRTLHAAERRMVQAFAIHAAAALKESRLAEQAERSRALADTDRMRTALLAAVSHDLRTPLASARMAVNSLQDGSAGFSEEDRAELLDAADLSLTRLTALVDNLLDMSRLQAGTLGVIPVAVGWEDIVAHALRDFDSPLGDIRVPADLPEVLADVGLASRIVANLVGNALRHSPDGRPPQITASSLGDAVQLRVIDHGPGVDPADHDTMFTPFQRLGDRDNASGVGLGLALARGLAEAMDGSVAPEVTPGGGLTMVVELPAAREERDSDG</sequence>
<dbReference type="EC" id="2.7.13.3" evidence="4"/>
<dbReference type="InterPro" id="IPR003852">
    <property type="entry name" value="Sig_transdc_His_kinase_KdpD_N"/>
</dbReference>
<keyword evidence="10 17" id="KW-0067">ATP-binding</keyword>
<dbReference type="InterPro" id="IPR003661">
    <property type="entry name" value="HisK_dim/P_dom"/>
</dbReference>
<evidence type="ECO:0000256" key="14">
    <source>
        <dbReference type="SAM" id="MobiDB-lite"/>
    </source>
</evidence>
<evidence type="ECO:0000313" key="18">
    <source>
        <dbReference type="Proteomes" id="UP001595823"/>
    </source>
</evidence>
<feature type="transmembrane region" description="Helical" evidence="15">
    <location>
        <begin position="409"/>
        <end position="436"/>
    </location>
</feature>
<dbReference type="Pfam" id="PF00582">
    <property type="entry name" value="Usp"/>
    <property type="match status" value="1"/>
</dbReference>
<keyword evidence="5" id="KW-0597">Phosphoprotein</keyword>
<proteinExistence type="predicted"/>
<dbReference type="Gene3D" id="3.30.565.10">
    <property type="entry name" value="Histidine kinase-like ATPase, C-terminal domain"/>
    <property type="match status" value="1"/>
</dbReference>
<reference evidence="18" key="1">
    <citation type="journal article" date="2019" name="Int. J. Syst. Evol. Microbiol.">
        <title>The Global Catalogue of Microorganisms (GCM) 10K type strain sequencing project: providing services to taxonomists for standard genome sequencing and annotation.</title>
        <authorList>
            <consortium name="The Broad Institute Genomics Platform"/>
            <consortium name="The Broad Institute Genome Sequencing Center for Infectious Disease"/>
            <person name="Wu L."/>
            <person name="Ma J."/>
        </authorList>
    </citation>
    <scope>NUCLEOTIDE SEQUENCE [LARGE SCALE GENOMIC DNA]</scope>
    <source>
        <strain evidence="18">IBRC-M 10908</strain>
    </source>
</reference>
<dbReference type="InterPro" id="IPR052023">
    <property type="entry name" value="Histidine_kinase_KdpD"/>
</dbReference>
<keyword evidence="9" id="KW-0418">Kinase</keyword>
<evidence type="ECO:0000256" key="3">
    <source>
        <dbReference type="ARBA" id="ARBA00004236"/>
    </source>
</evidence>
<dbReference type="SMART" id="SM00388">
    <property type="entry name" value="HisKA"/>
    <property type="match status" value="1"/>
</dbReference>
<evidence type="ECO:0000256" key="10">
    <source>
        <dbReference type="ARBA" id="ARBA00022840"/>
    </source>
</evidence>
<dbReference type="Gene3D" id="1.20.120.620">
    <property type="entry name" value="Backbone structure of the membrane domain of e. Coli histidine kinase receptor kdpd"/>
    <property type="match status" value="1"/>
</dbReference>
<dbReference type="SUPFAM" id="SSF52540">
    <property type="entry name" value="P-loop containing nucleoside triphosphate hydrolases"/>
    <property type="match status" value="1"/>
</dbReference>
<evidence type="ECO:0000256" key="2">
    <source>
        <dbReference type="ARBA" id="ARBA00004141"/>
    </source>
</evidence>
<dbReference type="PRINTS" id="PR00344">
    <property type="entry name" value="BCTRLSENSOR"/>
</dbReference>
<gene>
    <name evidence="17" type="ORF">ACFPET_10045</name>
</gene>
<dbReference type="GO" id="GO:0005524">
    <property type="term" value="F:ATP binding"/>
    <property type="evidence" value="ECO:0007669"/>
    <property type="project" value="UniProtKB-KW"/>
</dbReference>
<keyword evidence="13 15" id="KW-0472">Membrane</keyword>
<accession>A0ABV8TYL7</accession>
<dbReference type="CDD" id="cd00082">
    <property type="entry name" value="HisKA"/>
    <property type="match status" value="1"/>
</dbReference>
<dbReference type="Proteomes" id="UP001595823">
    <property type="component" value="Unassembled WGS sequence"/>
</dbReference>
<dbReference type="SUPFAM" id="SSF47384">
    <property type="entry name" value="Homodimeric domain of signal transducing histidine kinase"/>
    <property type="match status" value="1"/>
</dbReference>